<dbReference type="SUPFAM" id="SSF52047">
    <property type="entry name" value="RNI-like"/>
    <property type="match status" value="1"/>
</dbReference>
<feature type="region of interest" description="Disordered" evidence="3">
    <location>
        <begin position="1"/>
        <end position="26"/>
    </location>
</feature>
<dbReference type="Gene3D" id="1.10.510.10">
    <property type="entry name" value="Transferase(Phosphotransferase) domain 1"/>
    <property type="match status" value="1"/>
</dbReference>
<sequence length="577" mass="61883">MDFDTLVHVTSGEKPRTRLGDGSSPSHSYLVHQPDHRDRLLVLKQIYFPTASAATSALEECNRMMDHLQHPSILLPLAVRMGHPTADGESVVEVLSDYCSFGNMDVAMVKLNPAGRDRAARRLLEGLEFLTQNQQVHQNLKPTNVLFRAGTDGQPELVLADCGSALHAPSCMPGCGLRTPLGTLAFWPPELHTQHYYQRSDIFVGGLLLFCLFANIAPSRLASIERILPWQMGERELAGMVRGRMKAAGVRPAAIDGLTEMLGYNPVMRPLPTATIARVWPTATSALTVPAPPPPAMSPRASQVAGHPQGMPTPFYTSYAGKTSVTPTLALYGGAGQGSALSPAKYASPRDSLAAPAPSGGLSPRRLGSLSGDGMVTRAEMCTTDEFYVGGGFLTERKMQALAKALQSNTTITKLNFFNKPLSAVDIEILKPAFQARPLTELNLSRCGLTDPAMQHLAEALQTNNTLTKLLLSPNDLYDDGAAALAAILTHCPLNMVDVARNHLTNVGAQALSAALRGNTVLQELHLEENQIGEEGARALVQALAPSPALKRLCLMGNPIPPHVMEALKAQMGGRLC</sequence>
<dbReference type="EMBL" id="JAPMOS010000009">
    <property type="protein sequence ID" value="KAJ4461050.1"/>
    <property type="molecule type" value="Genomic_DNA"/>
</dbReference>
<dbReference type="InterPro" id="IPR011009">
    <property type="entry name" value="Kinase-like_dom_sf"/>
</dbReference>
<comment type="caution">
    <text evidence="5">The sequence shown here is derived from an EMBL/GenBank/DDBJ whole genome shotgun (WGS) entry which is preliminary data.</text>
</comment>
<protein>
    <submittedName>
        <fullName evidence="5">NOD3 protein</fullName>
    </submittedName>
</protein>
<dbReference type="Proteomes" id="UP001141327">
    <property type="component" value="Unassembled WGS sequence"/>
</dbReference>
<proteinExistence type="predicted"/>
<evidence type="ECO:0000313" key="6">
    <source>
        <dbReference type="Proteomes" id="UP001141327"/>
    </source>
</evidence>
<dbReference type="PROSITE" id="PS50011">
    <property type="entry name" value="PROTEIN_KINASE_DOM"/>
    <property type="match status" value="1"/>
</dbReference>
<dbReference type="SUPFAM" id="SSF56112">
    <property type="entry name" value="Protein kinase-like (PK-like)"/>
    <property type="match status" value="1"/>
</dbReference>
<dbReference type="PANTHER" id="PTHR24113">
    <property type="entry name" value="RAN GTPASE-ACTIVATING PROTEIN 1"/>
    <property type="match status" value="1"/>
</dbReference>
<organism evidence="5 6">
    <name type="scientific">Paratrimastix pyriformis</name>
    <dbReference type="NCBI Taxonomy" id="342808"/>
    <lineage>
        <taxon>Eukaryota</taxon>
        <taxon>Metamonada</taxon>
        <taxon>Preaxostyla</taxon>
        <taxon>Paratrimastigidae</taxon>
        <taxon>Paratrimastix</taxon>
    </lineage>
</organism>
<evidence type="ECO:0000256" key="3">
    <source>
        <dbReference type="SAM" id="MobiDB-lite"/>
    </source>
</evidence>
<name>A0ABQ8UPE9_9EUKA</name>
<dbReference type="InterPro" id="IPR032675">
    <property type="entry name" value="LRR_dom_sf"/>
</dbReference>
<gene>
    <name evidence="5" type="ORF">PAPYR_2492</name>
</gene>
<keyword evidence="1" id="KW-0433">Leucine-rich repeat</keyword>
<dbReference type="SMART" id="SM00220">
    <property type="entry name" value="S_TKc"/>
    <property type="match status" value="1"/>
</dbReference>
<dbReference type="Pfam" id="PF13516">
    <property type="entry name" value="LRR_6"/>
    <property type="match status" value="4"/>
</dbReference>
<accession>A0ABQ8UPE9</accession>
<reference evidence="5" key="1">
    <citation type="journal article" date="2022" name="bioRxiv">
        <title>Genomics of Preaxostyla Flagellates Illuminates Evolutionary Transitions and the Path Towards Mitochondrial Loss.</title>
        <authorList>
            <person name="Novak L.V.F."/>
            <person name="Treitli S.C."/>
            <person name="Pyrih J."/>
            <person name="Halakuc P."/>
            <person name="Pipaliya S.V."/>
            <person name="Vacek V."/>
            <person name="Brzon O."/>
            <person name="Soukal P."/>
            <person name="Eme L."/>
            <person name="Dacks J.B."/>
            <person name="Karnkowska A."/>
            <person name="Elias M."/>
            <person name="Hampl V."/>
        </authorList>
    </citation>
    <scope>NUCLEOTIDE SEQUENCE</scope>
    <source>
        <strain evidence="5">RCP-MX</strain>
    </source>
</reference>
<feature type="region of interest" description="Disordered" evidence="3">
    <location>
        <begin position="343"/>
        <end position="367"/>
    </location>
</feature>
<dbReference type="InterPro" id="IPR001611">
    <property type="entry name" value="Leu-rich_rpt"/>
</dbReference>
<dbReference type="Pfam" id="PF00069">
    <property type="entry name" value="Pkinase"/>
    <property type="match status" value="1"/>
</dbReference>
<dbReference type="SMART" id="SM00368">
    <property type="entry name" value="LRR_RI"/>
    <property type="match status" value="3"/>
</dbReference>
<evidence type="ECO:0000313" key="5">
    <source>
        <dbReference type="EMBL" id="KAJ4461050.1"/>
    </source>
</evidence>
<evidence type="ECO:0000256" key="1">
    <source>
        <dbReference type="ARBA" id="ARBA00022614"/>
    </source>
</evidence>
<evidence type="ECO:0000259" key="4">
    <source>
        <dbReference type="PROSITE" id="PS50011"/>
    </source>
</evidence>
<dbReference type="PANTHER" id="PTHR24113:SF15">
    <property type="entry name" value="NACHT DOMAIN-CONTAINING PROTEIN"/>
    <property type="match status" value="1"/>
</dbReference>
<evidence type="ECO:0000256" key="2">
    <source>
        <dbReference type="ARBA" id="ARBA00022737"/>
    </source>
</evidence>
<keyword evidence="2" id="KW-0677">Repeat</keyword>
<dbReference type="InterPro" id="IPR000719">
    <property type="entry name" value="Prot_kinase_dom"/>
</dbReference>
<dbReference type="InterPro" id="IPR027038">
    <property type="entry name" value="RanGap"/>
</dbReference>
<keyword evidence="6" id="KW-1185">Reference proteome</keyword>
<feature type="domain" description="Protein kinase" evidence="4">
    <location>
        <begin position="13"/>
        <end position="281"/>
    </location>
</feature>
<dbReference type="Gene3D" id="3.80.10.10">
    <property type="entry name" value="Ribonuclease Inhibitor"/>
    <property type="match status" value="1"/>
</dbReference>